<sequence length="133" mass="15038">MMRVNGKRLPATTQQAVVEHIAAGEEDSKVSAACQFDRRTVAKLRLSLEYWGQCYPPPSVRLGRPPLLRQAQLEALQLYLDGRPGAYLEEMQQCLYNDYDVECSLSTVLGALEKLHYSRKLATKRAIEQSEPL</sequence>
<name>A0A6A5RBV5_9PLEO</name>
<organism evidence="1 2">
    <name type="scientific">Didymella exigua CBS 183.55</name>
    <dbReference type="NCBI Taxonomy" id="1150837"/>
    <lineage>
        <taxon>Eukaryota</taxon>
        <taxon>Fungi</taxon>
        <taxon>Dikarya</taxon>
        <taxon>Ascomycota</taxon>
        <taxon>Pezizomycotina</taxon>
        <taxon>Dothideomycetes</taxon>
        <taxon>Pleosporomycetidae</taxon>
        <taxon>Pleosporales</taxon>
        <taxon>Pleosporineae</taxon>
        <taxon>Didymellaceae</taxon>
        <taxon>Didymella</taxon>
    </lineage>
</organism>
<evidence type="ECO:0000313" key="2">
    <source>
        <dbReference type="Proteomes" id="UP000800082"/>
    </source>
</evidence>
<dbReference type="AlphaFoldDB" id="A0A6A5RBV5"/>
<dbReference type="EMBL" id="ML978987">
    <property type="protein sequence ID" value="KAF1925142.1"/>
    <property type="molecule type" value="Genomic_DNA"/>
</dbReference>
<keyword evidence="2" id="KW-1185">Reference proteome</keyword>
<dbReference type="RefSeq" id="XP_033445394.1">
    <property type="nucleotide sequence ID" value="XM_033588730.1"/>
</dbReference>
<accession>A0A6A5RBV5</accession>
<protein>
    <submittedName>
        <fullName evidence="1">Uncharacterized protein</fullName>
    </submittedName>
</protein>
<evidence type="ECO:0000313" key="1">
    <source>
        <dbReference type="EMBL" id="KAF1925142.1"/>
    </source>
</evidence>
<dbReference type="InterPro" id="IPR009057">
    <property type="entry name" value="Homeodomain-like_sf"/>
</dbReference>
<proteinExistence type="predicted"/>
<dbReference type="SUPFAM" id="SSF46689">
    <property type="entry name" value="Homeodomain-like"/>
    <property type="match status" value="1"/>
</dbReference>
<dbReference type="GeneID" id="54346377"/>
<dbReference type="Proteomes" id="UP000800082">
    <property type="component" value="Unassembled WGS sequence"/>
</dbReference>
<dbReference type="OrthoDB" id="5386133at2759"/>
<gene>
    <name evidence="1" type="ORF">M421DRAFT_265602</name>
</gene>
<reference evidence="1" key="1">
    <citation type="journal article" date="2020" name="Stud. Mycol.">
        <title>101 Dothideomycetes genomes: a test case for predicting lifestyles and emergence of pathogens.</title>
        <authorList>
            <person name="Haridas S."/>
            <person name="Albert R."/>
            <person name="Binder M."/>
            <person name="Bloem J."/>
            <person name="Labutti K."/>
            <person name="Salamov A."/>
            <person name="Andreopoulos B."/>
            <person name="Baker S."/>
            <person name="Barry K."/>
            <person name="Bills G."/>
            <person name="Bluhm B."/>
            <person name="Cannon C."/>
            <person name="Castanera R."/>
            <person name="Culley D."/>
            <person name="Daum C."/>
            <person name="Ezra D."/>
            <person name="Gonzalez J."/>
            <person name="Henrissat B."/>
            <person name="Kuo A."/>
            <person name="Liang C."/>
            <person name="Lipzen A."/>
            <person name="Lutzoni F."/>
            <person name="Magnuson J."/>
            <person name="Mondo S."/>
            <person name="Nolan M."/>
            <person name="Ohm R."/>
            <person name="Pangilinan J."/>
            <person name="Park H.-J."/>
            <person name="Ramirez L."/>
            <person name="Alfaro M."/>
            <person name="Sun H."/>
            <person name="Tritt A."/>
            <person name="Yoshinaga Y."/>
            <person name="Zwiers L.-H."/>
            <person name="Turgeon B."/>
            <person name="Goodwin S."/>
            <person name="Spatafora J."/>
            <person name="Crous P."/>
            <person name="Grigoriev I."/>
        </authorList>
    </citation>
    <scope>NUCLEOTIDE SEQUENCE</scope>
    <source>
        <strain evidence="1">CBS 183.55</strain>
    </source>
</reference>